<dbReference type="AlphaFoldDB" id="X1MG54"/>
<accession>X1MG54</accession>
<evidence type="ECO:0000313" key="2">
    <source>
        <dbReference type="EMBL" id="GAI13675.1"/>
    </source>
</evidence>
<name>X1MG54_9ZZZZ</name>
<evidence type="ECO:0000256" key="1">
    <source>
        <dbReference type="SAM" id="MobiDB-lite"/>
    </source>
</evidence>
<feature type="non-terminal residue" evidence="2">
    <location>
        <position position="238"/>
    </location>
</feature>
<gene>
    <name evidence="2" type="ORF">S06H3_13307</name>
</gene>
<sequence length="238" mass="27577">MEVKHRLENGKLIHEVLEKALDTQTAGEGYEWIPEGYARRRIKRVKIHQVNLNEMKELKKARFLLRRHHWKGQFVVRGMPVDHWDLVLDKGAKCLDEFSGMENNPLDHPEGVSCLRKDCCIGTPEDKSNREWMKFYGKSIPPNHPEWGNPNKRIPAYMDKVDTGSVNIISDTDTFVSFMFHGKELKGYWITKRESPKAEIWVFSKSSLPGEPRKETQQAGFGRGRGGQRRSWNSPTFA</sequence>
<proteinExistence type="predicted"/>
<comment type="caution">
    <text evidence="2">The sequence shown here is derived from an EMBL/GenBank/DDBJ whole genome shotgun (WGS) entry which is preliminary data.</text>
</comment>
<protein>
    <submittedName>
        <fullName evidence="2">Uncharacterized protein</fullName>
    </submittedName>
</protein>
<reference evidence="2" key="1">
    <citation type="journal article" date="2014" name="Front. Microbiol.">
        <title>High frequency of phylogenetically diverse reductive dehalogenase-homologous genes in deep subseafloor sedimentary metagenomes.</title>
        <authorList>
            <person name="Kawai M."/>
            <person name="Futagami T."/>
            <person name="Toyoda A."/>
            <person name="Takaki Y."/>
            <person name="Nishi S."/>
            <person name="Hori S."/>
            <person name="Arai W."/>
            <person name="Tsubouchi T."/>
            <person name="Morono Y."/>
            <person name="Uchiyama I."/>
            <person name="Ito T."/>
            <person name="Fujiyama A."/>
            <person name="Inagaki F."/>
            <person name="Takami H."/>
        </authorList>
    </citation>
    <scope>NUCLEOTIDE SEQUENCE</scope>
    <source>
        <strain evidence="2">Expedition CK06-06</strain>
    </source>
</reference>
<feature type="region of interest" description="Disordered" evidence="1">
    <location>
        <begin position="204"/>
        <end position="238"/>
    </location>
</feature>
<dbReference type="EMBL" id="BARV01006493">
    <property type="protein sequence ID" value="GAI13675.1"/>
    <property type="molecule type" value="Genomic_DNA"/>
</dbReference>
<organism evidence="2">
    <name type="scientific">marine sediment metagenome</name>
    <dbReference type="NCBI Taxonomy" id="412755"/>
    <lineage>
        <taxon>unclassified sequences</taxon>
        <taxon>metagenomes</taxon>
        <taxon>ecological metagenomes</taxon>
    </lineage>
</organism>